<keyword evidence="2" id="KW-1185">Reference proteome</keyword>
<evidence type="ECO:0000313" key="2">
    <source>
        <dbReference type="Proteomes" id="UP001234297"/>
    </source>
</evidence>
<organism evidence="1 2">
    <name type="scientific">Persea americana</name>
    <name type="common">Avocado</name>
    <dbReference type="NCBI Taxonomy" id="3435"/>
    <lineage>
        <taxon>Eukaryota</taxon>
        <taxon>Viridiplantae</taxon>
        <taxon>Streptophyta</taxon>
        <taxon>Embryophyta</taxon>
        <taxon>Tracheophyta</taxon>
        <taxon>Spermatophyta</taxon>
        <taxon>Magnoliopsida</taxon>
        <taxon>Magnoliidae</taxon>
        <taxon>Laurales</taxon>
        <taxon>Lauraceae</taxon>
        <taxon>Persea</taxon>
    </lineage>
</organism>
<evidence type="ECO:0000313" key="1">
    <source>
        <dbReference type="EMBL" id="KAJ8638273.1"/>
    </source>
</evidence>
<comment type="caution">
    <text evidence="1">The sequence shown here is derived from an EMBL/GenBank/DDBJ whole genome shotgun (WGS) entry which is preliminary data.</text>
</comment>
<reference evidence="1 2" key="1">
    <citation type="journal article" date="2022" name="Hortic Res">
        <title>A haplotype resolved chromosomal level avocado genome allows analysis of novel avocado genes.</title>
        <authorList>
            <person name="Nath O."/>
            <person name="Fletcher S.J."/>
            <person name="Hayward A."/>
            <person name="Shaw L.M."/>
            <person name="Masouleh A.K."/>
            <person name="Furtado A."/>
            <person name="Henry R.J."/>
            <person name="Mitter N."/>
        </authorList>
    </citation>
    <scope>NUCLEOTIDE SEQUENCE [LARGE SCALE GENOMIC DNA]</scope>
    <source>
        <strain evidence="2">cv. Hass</strain>
    </source>
</reference>
<sequence length="222" mass="24342">MVKTGSRRECQIGEVWRWGCQLDEFGAKGPTKAPFSPKQFQFTEIIHHKDMGNCQAAEAATVVIQHPNGKVERIYWSVSANEVMTSNPGHYVAVVITSVSAKSANATPVKQLKLVRPDDTLHIGHVYRLISFEEVLKEFGGKKYTRLSRWISMKPGQAGDGGEENTGVGDESNGHDCADKDGSKLSQAGNVAEEVSRAGGRSLGVGRYHRQWRPALHSIAEI</sequence>
<dbReference type="EMBL" id="CM056811">
    <property type="protein sequence ID" value="KAJ8638273.1"/>
    <property type="molecule type" value="Genomic_DNA"/>
</dbReference>
<accession>A0ACC2LY26</accession>
<proteinExistence type="predicted"/>
<gene>
    <name evidence="1" type="ORF">MRB53_012540</name>
</gene>
<dbReference type="Proteomes" id="UP001234297">
    <property type="component" value="Chromosome 3"/>
</dbReference>
<name>A0ACC2LY26_PERAE</name>
<protein>
    <submittedName>
        <fullName evidence="1">Uncharacterized protein</fullName>
    </submittedName>
</protein>